<dbReference type="AlphaFoldDB" id="A0A1G9TRV9"/>
<dbReference type="EMBL" id="FNHL01000002">
    <property type="protein sequence ID" value="SDM50392.1"/>
    <property type="molecule type" value="Genomic_DNA"/>
</dbReference>
<proteinExistence type="predicted"/>
<feature type="transmembrane region" description="Helical" evidence="1">
    <location>
        <begin position="36"/>
        <end position="55"/>
    </location>
</feature>
<organism evidence="2 3">
    <name type="scientific">Halogranum gelatinilyticum</name>
    <dbReference type="NCBI Taxonomy" id="660521"/>
    <lineage>
        <taxon>Archaea</taxon>
        <taxon>Methanobacteriati</taxon>
        <taxon>Methanobacteriota</taxon>
        <taxon>Stenosarchaea group</taxon>
        <taxon>Halobacteria</taxon>
        <taxon>Halobacteriales</taxon>
        <taxon>Haloferacaceae</taxon>
    </lineage>
</organism>
<evidence type="ECO:0000313" key="3">
    <source>
        <dbReference type="Proteomes" id="UP000199451"/>
    </source>
</evidence>
<dbReference type="STRING" id="660521.SAMN04487949_1883"/>
<name>A0A1G9TRV9_9EURY</name>
<dbReference type="RefSeq" id="WP_089696992.1">
    <property type="nucleotide sequence ID" value="NZ_FNHL01000002.1"/>
</dbReference>
<reference evidence="3" key="1">
    <citation type="submission" date="2016-10" db="EMBL/GenBank/DDBJ databases">
        <authorList>
            <person name="Varghese N."/>
            <person name="Submissions S."/>
        </authorList>
    </citation>
    <scope>NUCLEOTIDE SEQUENCE [LARGE SCALE GENOMIC DNA]</scope>
    <source>
        <strain evidence="3">CGMCC 1.10119</strain>
    </source>
</reference>
<sequence>MSRIEQTRTELVNRLVIVMAAGFSTVTYGLDVLTDGAVGVVFAAPALLALAVVAYDKYLASKDIDDLPDGVVMVDE</sequence>
<evidence type="ECO:0000256" key="1">
    <source>
        <dbReference type="SAM" id="Phobius"/>
    </source>
</evidence>
<gene>
    <name evidence="2" type="ORF">SAMN04487949_1883</name>
</gene>
<dbReference type="Proteomes" id="UP000199451">
    <property type="component" value="Unassembled WGS sequence"/>
</dbReference>
<feature type="transmembrane region" description="Helical" evidence="1">
    <location>
        <begin position="12"/>
        <end position="30"/>
    </location>
</feature>
<evidence type="ECO:0000313" key="2">
    <source>
        <dbReference type="EMBL" id="SDM50392.1"/>
    </source>
</evidence>
<keyword evidence="3" id="KW-1185">Reference proteome</keyword>
<accession>A0A1G9TRV9</accession>
<keyword evidence="1" id="KW-0812">Transmembrane</keyword>
<keyword evidence="1" id="KW-0472">Membrane</keyword>
<keyword evidence="1" id="KW-1133">Transmembrane helix</keyword>
<protein>
    <submittedName>
        <fullName evidence="2">Uncharacterized protein</fullName>
    </submittedName>
</protein>